<dbReference type="Proteomes" id="UP000031599">
    <property type="component" value="Unassembled WGS sequence"/>
</dbReference>
<dbReference type="AlphaFoldDB" id="A0A0C2D2S2"/>
<reference evidence="1 2" key="1">
    <citation type="submission" date="2014-12" db="EMBL/GenBank/DDBJ databases">
        <title>Genome assembly of Enhygromyxa salina DSM 15201.</title>
        <authorList>
            <person name="Sharma G."/>
            <person name="Subramanian S."/>
        </authorList>
    </citation>
    <scope>NUCLEOTIDE SEQUENCE [LARGE SCALE GENOMIC DNA]</scope>
    <source>
        <strain evidence="1 2">DSM 15201</strain>
    </source>
</reference>
<sequence>MEVFVRVGLGTRRSPSVWSGPIDPMDGKMQIFVVARASA</sequence>
<accession>A0A0C2D2S2</accession>
<gene>
    <name evidence="1" type="ORF">DB30_04937</name>
</gene>
<organism evidence="1 2">
    <name type="scientific">Enhygromyxa salina</name>
    <dbReference type="NCBI Taxonomy" id="215803"/>
    <lineage>
        <taxon>Bacteria</taxon>
        <taxon>Pseudomonadati</taxon>
        <taxon>Myxococcota</taxon>
        <taxon>Polyangia</taxon>
        <taxon>Nannocystales</taxon>
        <taxon>Nannocystaceae</taxon>
        <taxon>Enhygromyxa</taxon>
    </lineage>
</organism>
<evidence type="ECO:0000313" key="2">
    <source>
        <dbReference type="Proteomes" id="UP000031599"/>
    </source>
</evidence>
<evidence type="ECO:0000313" key="1">
    <source>
        <dbReference type="EMBL" id="KIG16065.1"/>
    </source>
</evidence>
<comment type="caution">
    <text evidence="1">The sequence shown here is derived from an EMBL/GenBank/DDBJ whole genome shotgun (WGS) entry which is preliminary data.</text>
</comment>
<name>A0A0C2D2S2_9BACT</name>
<proteinExistence type="predicted"/>
<protein>
    <submittedName>
        <fullName evidence="1">Uncharacterized protein</fullName>
    </submittedName>
</protein>
<dbReference type="EMBL" id="JMCC02000043">
    <property type="protein sequence ID" value="KIG16065.1"/>
    <property type="molecule type" value="Genomic_DNA"/>
</dbReference>